<name>A0AAE1EM27_PETCI</name>
<proteinExistence type="predicted"/>
<accession>A0AAE1EM27</accession>
<feature type="region of interest" description="Disordered" evidence="1">
    <location>
        <begin position="1"/>
        <end position="22"/>
    </location>
</feature>
<evidence type="ECO:0000313" key="3">
    <source>
        <dbReference type="Proteomes" id="UP001286313"/>
    </source>
</evidence>
<evidence type="ECO:0000313" key="2">
    <source>
        <dbReference type="EMBL" id="KAK3856979.1"/>
    </source>
</evidence>
<comment type="caution">
    <text evidence="2">The sequence shown here is derived from an EMBL/GenBank/DDBJ whole genome shotgun (WGS) entry which is preliminary data.</text>
</comment>
<keyword evidence="3" id="KW-1185">Reference proteome</keyword>
<sequence>MNTNTNNTPATPMNTNTPATPTPMNTNTNTPLPATPINTNTNTPAIPISLGTLNTPATPTMNTNTNNTPATPISLGTPKLAMHLWGYLWLPPAASGGWTEIGGRTRGSSFWLPWWEILTE</sequence>
<reference evidence="2" key="1">
    <citation type="submission" date="2023-10" db="EMBL/GenBank/DDBJ databases">
        <title>Genome assemblies of two species of porcelain crab, Petrolisthes cinctipes and Petrolisthes manimaculis (Anomura: Porcellanidae).</title>
        <authorList>
            <person name="Angst P."/>
        </authorList>
    </citation>
    <scope>NUCLEOTIDE SEQUENCE</scope>
    <source>
        <strain evidence="2">PB745_01</strain>
        <tissue evidence="2">Gill</tissue>
    </source>
</reference>
<dbReference type="EMBL" id="JAWQEG010005734">
    <property type="protein sequence ID" value="KAK3856979.1"/>
    <property type="molecule type" value="Genomic_DNA"/>
</dbReference>
<dbReference type="Proteomes" id="UP001286313">
    <property type="component" value="Unassembled WGS sequence"/>
</dbReference>
<organism evidence="2 3">
    <name type="scientific">Petrolisthes cinctipes</name>
    <name type="common">Flat porcelain crab</name>
    <dbReference type="NCBI Taxonomy" id="88211"/>
    <lineage>
        <taxon>Eukaryota</taxon>
        <taxon>Metazoa</taxon>
        <taxon>Ecdysozoa</taxon>
        <taxon>Arthropoda</taxon>
        <taxon>Crustacea</taxon>
        <taxon>Multicrustacea</taxon>
        <taxon>Malacostraca</taxon>
        <taxon>Eumalacostraca</taxon>
        <taxon>Eucarida</taxon>
        <taxon>Decapoda</taxon>
        <taxon>Pleocyemata</taxon>
        <taxon>Anomura</taxon>
        <taxon>Galatheoidea</taxon>
        <taxon>Porcellanidae</taxon>
        <taxon>Petrolisthes</taxon>
    </lineage>
</organism>
<gene>
    <name evidence="2" type="ORF">Pcinc_036735</name>
</gene>
<dbReference type="AlphaFoldDB" id="A0AAE1EM27"/>
<evidence type="ECO:0000256" key="1">
    <source>
        <dbReference type="SAM" id="MobiDB-lite"/>
    </source>
</evidence>
<protein>
    <submittedName>
        <fullName evidence="2">Uncharacterized protein</fullName>
    </submittedName>
</protein>